<accession>G5K1W8</accession>
<dbReference type="EMBL" id="AEUX02000005">
    <property type="protein sequence ID" value="EHI70152.1"/>
    <property type="molecule type" value="Genomic_DNA"/>
</dbReference>
<sequence>MQHIIKETPLKVTRVIVALLLAILALLSLIQSDAPIAFLSHFFGSYESLDHLLVLCYLDLCIIKPLRGISINVWW</sequence>
<name>G5K1W8_9STRE</name>
<gene>
    <name evidence="1" type="ORF">STRIC_2376</name>
</gene>
<keyword evidence="2" id="KW-1185">Reference proteome</keyword>
<reference evidence="1 2" key="1">
    <citation type="journal article" date="2014" name="Int. J. Syst. Evol. Microbiol.">
        <title>Phylogenomics and the dynamic genome evolution of the genus Streptococcus.</title>
        <authorList>
            <consortium name="The Broad Institute Genome Sequencing Platform"/>
            <person name="Richards V.P."/>
            <person name="Palmer S.R."/>
            <person name="Pavinski Bitar P.D."/>
            <person name="Qin X."/>
            <person name="Weinstock G.M."/>
            <person name="Highlander S.K."/>
            <person name="Town C.D."/>
            <person name="Burne R.A."/>
            <person name="Stanhope M.J."/>
        </authorList>
    </citation>
    <scope>NUCLEOTIDE SEQUENCE [LARGE SCALE GENOMIC DNA]</scope>
    <source>
        <strain evidence="1 2">707-05</strain>
    </source>
</reference>
<evidence type="ECO:0000313" key="1">
    <source>
        <dbReference type="EMBL" id="EHI70152.1"/>
    </source>
</evidence>
<protein>
    <submittedName>
        <fullName evidence="1">Uncharacterized protein</fullName>
    </submittedName>
</protein>
<evidence type="ECO:0000313" key="2">
    <source>
        <dbReference type="Proteomes" id="UP000003330"/>
    </source>
</evidence>
<organism evidence="1 2">
    <name type="scientific">Streptococcus ictaluri 707-05</name>
    <dbReference type="NCBI Taxonomy" id="764299"/>
    <lineage>
        <taxon>Bacteria</taxon>
        <taxon>Bacillati</taxon>
        <taxon>Bacillota</taxon>
        <taxon>Bacilli</taxon>
        <taxon>Lactobacillales</taxon>
        <taxon>Streptococcaceae</taxon>
        <taxon>Streptococcus</taxon>
    </lineage>
</organism>
<dbReference type="STRING" id="764299.STRIC_2376"/>
<proteinExistence type="predicted"/>
<dbReference type="RefSeq" id="WP_008088370.1">
    <property type="nucleotide sequence ID" value="NZ_AEUX02000005.1"/>
</dbReference>
<dbReference type="Proteomes" id="UP000003330">
    <property type="component" value="Unassembled WGS sequence"/>
</dbReference>
<comment type="caution">
    <text evidence="1">The sequence shown here is derived from an EMBL/GenBank/DDBJ whole genome shotgun (WGS) entry which is preliminary data.</text>
</comment>
<dbReference type="AlphaFoldDB" id="G5K1W8"/>